<dbReference type="Gene3D" id="2.40.10.500">
    <property type="match status" value="1"/>
</dbReference>
<feature type="signal peptide" evidence="3">
    <location>
        <begin position="1"/>
        <end position="20"/>
    </location>
</feature>
<evidence type="ECO:0000256" key="2">
    <source>
        <dbReference type="PROSITE-ProRule" id="PRU00504"/>
    </source>
</evidence>
<keyword evidence="3" id="KW-0732">Signal</keyword>
<reference evidence="5 6" key="1">
    <citation type="submission" date="2014-11" db="EMBL/GenBank/DDBJ databases">
        <title>Genome sequence of Flavihumibacter solisilvae 3-3.</title>
        <authorList>
            <person name="Zhou G."/>
            <person name="Li M."/>
            <person name="Wang G."/>
        </authorList>
    </citation>
    <scope>NUCLEOTIDE SEQUENCE [LARGE SCALE GENOMIC DNA]</scope>
    <source>
        <strain evidence="5 6">3-3</strain>
    </source>
</reference>
<dbReference type="EMBL" id="JSVC01000013">
    <property type="protein sequence ID" value="KIC94362.1"/>
    <property type="molecule type" value="Genomic_DNA"/>
</dbReference>
<dbReference type="STRING" id="1349421.OI18_12125"/>
<dbReference type="Pfam" id="PF01833">
    <property type="entry name" value="TIG"/>
    <property type="match status" value="2"/>
</dbReference>
<accession>A0A0C1L2Y9</accession>
<evidence type="ECO:0000313" key="6">
    <source>
        <dbReference type="Proteomes" id="UP000031408"/>
    </source>
</evidence>
<dbReference type="Proteomes" id="UP000031408">
    <property type="component" value="Unassembled WGS sequence"/>
</dbReference>
<dbReference type="Gene3D" id="2.60.40.10">
    <property type="entry name" value="Immunoglobulins"/>
    <property type="match status" value="1"/>
</dbReference>
<gene>
    <name evidence="5" type="ORF">OI18_12125</name>
</gene>
<dbReference type="SMART" id="SM00135">
    <property type="entry name" value="LY"/>
    <property type="match status" value="1"/>
</dbReference>
<dbReference type="InterPro" id="IPR011042">
    <property type="entry name" value="6-blade_b-propeller_TolB-like"/>
</dbReference>
<feature type="chain" id="PRO_5002152946" description="IPT/TIG domain-containing protein" evidence="3">
    <location>
        <begin position="21"/>
        <end position="506"/>
    </location>
</feature>
<dbReference type="SUPFAM" id="SSF81296">
    <property type="entry name" value="E set domains"/>
    <property type="match status" value="2"/>
</dbReference>
<sequence length="506" mass="52830">MPVNIRKFSACLLAAVLLFASCGKKNDKPGDHGNPGNPPPGANAPTIGAFLPASGAVGTIVRIAGTNFNTDRAKNIVKFNGTEALVSEATTTELRVTVPAGATSGKITLTIADKTATSSANFTVTGDQLLITGVTPDRAETGNITIEGTGFINTGAGIFVKIGNLDADLQPGSTTTRLIVNMPAHLPAGDHDVTVIANSQSVTRIKGFHRVGWMVKKIAGSGATGRTDGPGTTATFTSPAGLTIDKDNNFYVIDGPVIRKIAPDGTVTSPFTALSATPAAITIDRNNNIYASLESRHVIVKIDAQGVISNIAGLFGLSGDIDGIGENARLNNPKGIAVDPGGQFLYVSDWGNHKIKKIDLTTRQVSGYTGDGDILFPGNLALHDNGTLYVCQSNNGRIRTINTQTAEISTFVQGLTDPPNHAVIDESGAVYVLTTGVGQVAKYDANGQLLIARMAGSQVINDSDGAATEVSFGFPSGFVGYKNGQGQLVFYIADTRNRKIKELKYE</sequence>
<dbReference type="InterPro" id="IPR001258">
    <property type="entry name" value="NHL_repeat"/>
</dbReference>
<dbReference type="InterPro" id="IPR014756">
    <property type="entry name" value="Ig_E-set"/>
</dbReference>
<dbReference type="PROSITE" id="PS51125">
    <property type="entry name" value="NHL"/>
    <property type="match status" value="1"/>
</dbReference>
<evidence type="ECO:0000313" key="5">
    <source>
        <dbReference type="EMBL" id="KIC94362.1"/>
    </source>
</evidence>
<dbReference type="Pfam" id="PF01436">
    <property type="entry name" value="NHL"/>
    <property type="match status" value="1"/>
</dbReference>
<comment type="caution">
    <text evidence="5">The sequence shown here is derived from an EMBL/GenBank/DDBJ whole genome shotgun (WGS) entry which is preliminary data.</text>
</comment>
<dbReference type="InterPro" id="IPR002909">
    <property type="entry name" value="IPT_dom"/>
</dbReference>
<dbReference type="SUPFAM" id="SSF101898">
    <property type="entry name" value="NHL repeat"/>
    <property type="match status" value="1"/>
</dbReference>
<dbReference type="Gene3D" id="2.120.10.30">
    <property type="entry name" value="TolB, C-terminal domain"/>
    <property type="match status" value="2"/>
</dbReference>
<protein>
    <recommendedName>
        <fullName evidence="4">IPT/TIG domain-containing protein</fullName>
    </recommendedName>
</protein>
<feature type="domain" description="IPT/TIG" evidence="4">
    <location>
        <begin position="131"/>
        <end position="202"/>
    </location>
</feature>
<dbReference type="PANTHER" id="PTHR46388:SF2">
    <property type="entry name" value="NHL REPEAT-CONTAINING PROTEIN 2"/>
    <property type="match status" value="1"/>
</dbReference>
<feature type="domain" description="IPT/TIG" evidence="4">
    <location>
        <begin position="45"/>
        <end position="123"/>
    </location>
</feature>
<dbReference type="AlphaFoldDB" id="A0A0C1L2Y9"/>
<evidence type="ECO:0000259" key="4">
    <source>
        <dbReference type="Pfam" id="PF01833"/>
    </source>
</evidence>
<evidence type="ECO:0000256" key="3">
    <source>
        <dbReference type="SAM" id="SignalP"/>
    </source>
</evidence>
<organism evidence="5 6">
    <name type="scientific">Flavihumibacter solisilvae</name>
    <dbReference type="NCBI Taxonomy" id="1349421"/>
    <lineage>
        <taxon>Bacteria</taxon>
        <taxon>Pseudomonadati</taxon>
        <taxon>Bacteroidota</taxon>
        <taxon>Chitinophagia</taxon>
        <taxon>Chitinophagales</taxon>
        <taxon>Chitinophagaceae</taxon>
        <taxon>Flavihumibacter</taxon>
    </lineage>
</organism>
<proteinExistence type="predicted"/>
<dbReference type="InterPro" id="IPR013783">
    <property type="entry name" value="Ig-like_fold"/>
</dbReference>
<keyword evidence="6" id="KW-1185">Reference proteome</keyword>
<name>A0A0C1L2Y9_9BACT</name>
<dbReference type="PROSITE" id="PS51257">
    <property type="entry name" value="PROKAR_LIPOPROTEIN"/>
    <property type="match status" value="1"/>
</dbReference>
<dbReference type="InterPro" id="IPR000033">
    <property type="entry name" value="LDLR_classB_rpt"/>
</dbReference>
<keyword evidence="1" id="KW-0677">Repeat</keyword>
<evidence type="ECO:0000256" key="1">
    <source>
        <dbReference type="ARBA" id="ARBA00022737"/>
    </source>
</evidence>
<dbReference type="PANTHER" id="PTHR46388">
    <property type="entry name" value="NHL REPEAT-CONTAINING PROTEIN 2"/>
    <property type="match status" value="1"/>
</dbReference>
<feature type="repeat" description="NHL" evidence="2">
    <location>
        <begin position="318"/>
        <end position="361"/>
    </location>
</feature>